<proteinExistence type="predicted"/>
<accession>A0A1U7P4Q8</accession>
<gene>
    <name evidence="1" type="ORF">BOO71_0000484</name>
</gene>
<sequence length="70" mass="7394">MKGKWGGNCNRTACQQPGAVWWNSSTRAFYCQTCAAKINAFSVGADGYALCVLSQDGQEVAAPYGGEVKA</sequence>
<dbReference type="AlphaFoldDB" id="A0A1U7P4Q8"/>
<reference evidence="1 2" key="1">
    <citation type="submission" date="2017-01" db="EMBL/GenBank/DDBJ databases">
        <title>Genome Analysis of Deinococcus marmoris KOPRI26562.</title>
        <authorList>
            <person name="Kim J.H."/>
            <person name="Oh H.-M."/>
        </authorList>
    </citation>
    <scope>NUCLEOTIDE SEQUENCE [LARGE SCALE GENOMIC DNA]</scope>
    <source>
        <strain evidence="1 2">KOPRI26562</strain>
    </source>
</reference>
<dbReference type="EMBL" id="MSTI01000007">
    <property type="protein sequence ID" value="OLV20152.1"/>
    <property type="molecule type" value="Genomic_DNA"/>
</dbReference>
<dbReference type="OrthoDB" id="7605483at2"/>
<protein>
    <submittedName>
        <fullName evidence="1">Uncharacterized protein</fullName>
    </submittedName>
</protein>
<keyword evidence="2" id="KW-1185">Reference proteome</keyword>
<dbReference type="STRING" id="249408.BOO71_0000484"/>
<organism evidence="1 2">
    <name type="scientific">Deinococcus marmoris</name>
    <dbReference type="NCBI Taxonomy" id="249408"/>
    <lineage>
        <taxon>Bacteria</taxon>
        <taxon>Thermotogati</taxon>
        <taxon>Deinococcota</taxon>
        <taxon>Deinococci</taxon>
        <taxon>Deinococcales</taxon>
        <taxon>Deinococcaceae</taxon>
        <taxon>Deinococcus</taxon>
    </lineage>
</organism>
<dbReference type="Proteomes" id="UP000186607">
    <property type="component" value="Unassembled WGS sequence"/>
</dbReference>
<evidence type="ECO:0000313" key="1">
    <source>
        <dbReference type="EMBL" id="OLV20152.1"/>
    </source>
</evidence>
<evidence type="ECO:0000313" key="2">
    <source>
        <dbReference type="Proteomes" id="UP000186607"/>
    </source>
</evidence>
<name>A0A1U7P4Q8_9DEIO</name>
<dbReference type="RefSeq" id="WP_075830109.1">
    <property type="nucleotide sequence ID" value="NZ_MSTI01000007.1"/>
</dbReference>
<comment type="caution">
    <text evidence="1">The sequence shown here is derived from an EMBL/GenBank/DDBJ whole genome shotgun (WGS) entry which is preliminary data.</text>
</comment>